<accession>A0AAD3DLY6</accession>
<sequence>MEAKANGRALPPRPTLLVGEAGDVEACRRAWAQLQPIVVELLRRDSEGCASADELESAVRRFRSLRESLVAAYVQDELAVQVYEASADVCLAAKSWSEYLKSVNGLTTELYPAVQQLQQQQRWQEQSQQHPVSAGYPTGALQAFPQAPEASIASSNSSSDTAGGTKEHGEQPQGQPTPPPQQQQEADERPSVRPAAVVCEGSSAAGGCNGGGGGGRVIHGTCARHDTGEAESSSSEGGAGFGGGSSSTSSSRCSRCSEMYAAHCLFLACVPSGRVADAAAVLRNQHALSYMSSGHMRFANKDHQVLSAMALGDWHAFLRLREAAPCSSLRAILNLRAGQVRTIALRCLSAAYRTLPAAAAAAMLRLPDASGPLYRDDSTSSGLHGHGDGVTLLPACSKENADGRPPSSTAQGASNTPSCQRDEAGGVMGMRGAVKEAALGNVTHGSSIAAVALRVVLAEAAAAGVKGAQLAVEGLSAWAEGGAGEVQELSFR</sequence>
<dbReference type="Proteomes" id="UP001054857">
    <property type="component" value="Unassembled WGS sequence"/>
</dbReference>
<feature type="compositionally biased region" description="Low complexity" evidence="1">
    <location>
        <begin position="148"/>
        <end position="162"/>
    </location>
</feature>
<evidence type="ECO:0000256" key="1">
    <source>
        <dbReference type="SAM" id="MobiDB-lite"/>
    </source>
</evidence>
<dbReference type="EMBL" id="BMAR01000007">
    <property type="protein sequence ID" value="GFR44276.1"/>
    <property type="molecule type" value="Genomic_DNA"/>
</dbReference>
<dbReference type="Gene3D" id="1.25.40.990">
    <property type="match status" value="1"/>
</dbReference>
<keyword evidence="3" id="KW-1185">Reference proteome</keyword>
<feature type="compositionally biased region" description="Polar residues" evidence="1">
    <location>
        <begin position="406"/>
        <end position="419"/>
    </location>
</feature>
<feature type="region of interest" description="Disordered" evidence="1">
    <location>
        <begin position="394"/>
        <end position="425"/>
    </location>
</feature>
<comment type="caution">
    <text evidence="2">The sequence shown here is derived from an EMBL/GenBank/DDBJ whole genome shotgun (WGS) entry which is preliminary data.</text>
</comment>
<gene>
    <name evidence="2" type="ORF">Agub_g5481</name>
</gene>
<dbReference type="PANTHER" id="PTHR39398">
    <property type="entry name" value="YALI0F14311P"/>
    <property type="match status" value="1"/>
</dbReference>
<feature type="region of interest" description="Disordered" evidence="1">
    <location>
        <begin position="148"/>
        <end position="194"/>
    </location>
</feature>
<proteinExistence type="predicted"/>
<reference evidence="2 3" key="1">
    <citation type="journal article" date="2021" name="Sci. Rep.">
        <title>Genome sequencing of the multicellular alga Astrephomene provides insights into convergent evolution of germ-soma differentiation.</title>
        <authorList>
            <person name="Yamashita S."/>
            <person name="Yamamoto K."/>
            <person name="Matsuzaki R."/>
            <person name="Suzuki S."/>
            <person name="Yamaguchi H."/>
            <person name="Hirooka S."/>
            <person name="Minakuchi Y."/>
            <person name="Miyagishima S."/>
            <person name="Kawachi M."/>
            <person name="Toyoda A."/>
            <person name="Nozaki H."/>
        </authorList>
    </citation>
    <scope>NUCLEOTIDE SEQUENCE [LARGE SCALE GENOMIC DNA]</scope>
    <source>
        <strain evidence="2 3">NIES-4017</strain>
    </source>
</reference>
<protein>
    <submittedName>
        <fullName evidence="2">Uncharacterized protein</fullName>
    </submittedName>
</protein>
<dbReference type="PANTHER" id="PTHR39398:SF1">
    <property type="entry name" value="CSN8_PSMD8_EIF3K DOMAIN-CONTAINING PROTEIN"/>
    <property type="match status" value="1"/>
</dbReference>
<evidence type="ECO:0000313" key="2">
    <source>
        <dbReference type="EMBL" id="GFR44276.1"/>
    </source>
</evidence>
<name>A0AAD3DLY6_9CHLO</name>
<organism evidence="2 3">
    <name type="scientific">Astrephomene gubernaculifera</name>
    <dbReference type="NCBI Taxonomy" id="47775"/>
    <lineage>
        <taxon>Eukaryota</taxon>
        <taxon>Viridiplantae</taxon>
        <taxon>Chlorophyta</taxon>
        <taxon>core chlorophytes</taxon>
        <taxon>Chlorophyceae</taxon>
        <taxon>CS clade</taxon>
        <taxon>Chlamydomonadales</taxon>
        <taxon>Astrephomenaceae</taxon>
        <taxon>Astrephomene</taxon>
    </lineage>
</organism>
<evidence type="ECO:0000313" key="3">
    <source>
        <dbReference type="Proteomes" id="UP001054857"/>
    </source>
</evidence>
<dbReference type="AlphaFoldDB" id="A0AAD3DLY6"/>
<feature type="region of interest" description="Disordered" evidence="1">
    <location>
        <begin position="226"/>
        <end position="246"/>
    </location>
</feature>